<dbReference type="Proteomes" id="UP000238825">
    <property type="component" value="Chromosome"/>
</dbReference>
<reference evidence="6 8" key="2">
    <citation type="submission" date="2018-06" db="EMBL/GenBank/DDBJ databases">
        <authorList>
            <consortium name="Pathogen Informatics"/>
            <person name="Doyle S."/>
        </authorList>
    </citation>
    <scope>NUCLEOTIDE SEQUENCE [LARGE SCALE GENOMIC DNA]</scope>
    <source>
        <strain evidence="6 8">NCTC10338</strain>
    </source>
</reference>
<sequence>MTRKPLEKTIENQIKKWLDSQGYWWMKVHGDMFQKSGIPDILACINGKFVGIEVKRPGGVVSELQKYNIEKIQAAGGVAFVAYSVEDVRNNLDRFHVI</sequence>
<dbReference type="SUPFAM" id="SSF52980">
    <property type="entry name" value="Restriction endonuclease-like"/>
    <property type="match status" value="1"/>
</dbReference>
<dbReference type="GO" id="GO:0003676">
    <property type="term" value="F:nucleic acid binding"/>
    <property type="evidence" value="ECO:0007669"/>
    <property type="project" value="InterPro"/>
</dbReference>
<dbReference type="Pfam" id="PF08774">
    <property type="entry name" value="VRR_NUC"/>
    <property type="match status" value="1"/>
</dbReference>
<dbReference type="SMART" id="SM00990">
    <property type="entry name" value="VRR_NUC"/>
    <property type="match status" value="1"/>
</dbReference>
<dbReference type="GO" id="GO:0004518">
    <property type="term" value="F:nuclease activity"/>
    <property type="evidence" value="ECO:0007669"/>
    <property type="project" value="UniProtKB-KW"/>
</dbReference>
<protein>
    <submittedName>
        <fullName evidence="5">Recombinase RecB</fullName>
    </submittedName>
    <submittedName>
        <fullName evidence="6">VRR-NUC domain</fullName>
    </submittedName>
</protein>
<dbReference type="GeneID" id="48278735"/>
<dbReference type="AlphaFoldDB" id="A0A2S0K5X9"/>
<evidence type="ECO:0000259" key="4">
    <source>
        <dbReference type="SMART" id="SM00990"/>
    </source>
</evidence>
<gene>
    <name evidence="5" type="ORF">LS41612_21235</name>
    <name evidence="6" type="ORF">NCTC10338_00413</name>
</gene>
<dbReference type="InterPro" id="IPR014883">
    <property type="entry name" value="VRR_NUC"/>
</dbReference>
<comment type="cofactor">
    <cofactor evidence="1">
        <name>Mg(2+)</name>
        <dbReference type="ChEBI" id="CHEBI:18420"/>
    </cofactor>
</comment>
<feature type="domain" description="VRR-NUC" evidence="4">
    <location>
        <begin position="5"/>
        <end position="86"/>
    </location>
</feature>
<dbReference type="Proteomes" id="UP000255295">
    <property type="component" value="Unassembled WGS sequence"/>
</dbReference>
<evidence type="ECO:0000256" key="2">
    <source>
        <dbReference type="ARBA" id="ARBA00022722"/>
    </source>
</evidence>
<evidence type="ECO:0000313" key="7">
    <source>
        <dbReference type="Proteomes" id="UP000238825"/>
    </source>
</evidence>
<dbReference type="Gene3D" id="3.40.1350.10">
    <property type="match status" value="1"/>
</dbReference>
<dbReference type="GO" id="GO:0016788">
    <property type="term" value="F:hydrolase activity, acting on ester bonds"/>
    <property type="evidence" value="ECO:0007669"/>
    <property type="project" value="InterPro"/>
</dbReference>
<dbReference type="InterPro" id="IPR011856">
    <property type="entry name" value="tRNA_endonuc-like_dom_sf"/>
</dbReference>
<reference evidence="5 7" key="1">
    <citation type="submission" date="2017-03" db="EMBL/GenBank/DDBJ databases">
        <title>The whole genome sequencing and assembly of Lysinibacillus sphaericus DSM 28T strain.</title>
        <authorList>
            <person name="Lee Y.-J."/>
            <person name="Yi H."/>
            <person name="Bahn Y.-S."/>
            <person name="Kim J.F."/>
            <person name="Lee D.-W."/>
        </authorList>
    </citation>
    <scope>NUCLEOTIDE SEQUENCE [LARGE SCALE GENOMIC DNA]</scope>
    <source>
        <strain evidence="5 7">DSM 28</strain>
    </source>
</reference>
<evidence type="ECO:0000313" key="6">
    <source>
        <dbReference type="EMBL" id="SUV15349.1"/>
    </source>
</evidence>
<keyword evidence="2" id="KW-0540">Nuclease</keyword>
<name>A0A2S0K5X9_LYSSH</name>
<evidence type="ECO:0000256" key="3">
    <source>
        <dbReference type="ARBA" id="ARBA00022801"/>
    </source>
</evidence>
<evidence type="ECO:0000256" key="1">
    <source>
        <dbReference type="ARBA" id="ARBA00001946"/>
    </source>
</evidence>
<dbReference type="InterPro" id="IPR011335">
    <property type="entry name" value="Restrct_endonuc-II-like"/>
</dbReference>
<organism evidence="5 7">
    <name type="scientific">Lysinibacillus sphaericus</name>
    <name type="common">Bacillus sphaericus</name>
    <dbReference type="NCBI Taxonomy" id="1421"/>
    <lineage>
        <taxon>Bacteria</taxon>
        <taxon>Bacillati</taxon>
        <taxon>Bacillota</taxon>
        <taxon>Bacilli</taxon>
        <taxon>Bacillales</taxon>
        <taxon>Bacillaceae</taxon>
        <taxon>Lysinibacillus</taxon>
    </lineage>
</organism>
<keyword evidence="3" id="KW-0378">Hydrolase</keyword>
<accession>A0A2S0K5X9</accession>
<dbReference type="RefSeq" id="WP_024360919.1">
    <property type="nucleotide sequence ID" value="NZ_BJNS01000071.1"/>
</dbReference>
<evidence type="ECO:0000313" key="5">
    <source>
        <dbReference type="EMBL" id="AVK98664.1"/>
    </source>
</evidence>
<evidence type="ECO:0000313" key="8">
    <source>
        <dbReference type="Proteomes" id="UP000255295"/>
    </source>
</evidence>
<dbReference type="EMBL" id="UFSZ01000001">
    <property type="protein sequence ID" value="SUV15349.1"/>
    <property type="molecule type" value="Genomic_DNA"/>
</dbReference>
<proteinExistence type="predicted"/>
<dbReference type="EMBL" id="CP019980">
    <property type="protein sequence ID" value="AVK98664.1"/>
    <property type="molecule type" value="Genomic_DNA"/>
</dbReference>